<dbReference type="EC" id="3.6.1.22" evidence="4"/>
<dbReference type="RefSeq" id="WP_302036624.1">
    <property type="nucleotide sequence ID" value="NZ_JAUKPO010000002.1"/>
</dbReference>
<comment type="caution">
    <text evidence="12">The sequence shown here is derived from an EMBL/GenBank/DDBJ whole genome shotgun (WGS) entry which is preliminary data.</text>
</comment>
<keyword evidence="6 10" id="KW-0378">Hydrolase</keyword>
<evidence type="ECO:0000259" key="11">
    <source>
        <dbReference type="PROSITE" id="PS51462"/>
    </source>
</evidence>
<dbReference type="Pfam" id="PF09297">
    <property type="entry name" value="Zn_ribbon_NUD"/>
    <property type="match status" value="1"/>
</dbReference>
<evidence type="ECO:0000256" key="9">
    <source>
        <dbReference type="ARBA" id="ARBA00023679"/>
    </source>
</evidence>
<dbReference type="PROSITE" id="PS00893">
    <property type="entry name" value="NUDIX_BOX"/>
    <property type="match status" value="1"/>
</dbReference>
<comment type="catalytic activity">
    <reaction evidence="9">
        <text>a 5'-end NAD(+)-phospho-ribonucleoside in mRNA + H2O = a 5'-end phospho-adenosine-phospho-ribonucleoside in mRNA + beta-nicotinamide D-ribonucleotide + 2 H(+)</text>
        <dbReference type="Rhea" id="RHEA:60876"/>
        <dbReference type="Rhea" id="RHEA-COMP:15698"/>
        <dbReference type="Rhea" id="RHEA-COMP:15719"/>
        <dbReference type="ChEBI" id="CHEBI:14649"/>
        <dbReference type="ChEBI" id="CHEBI:15377"/>
        <dbReference type="ChEBI" id="CHEBI:15378"/>
        <dbReference type="ChEBI" id="CHEBI:144029"/>
        <dbReference type="ChEBI" id="CHEBI:144051"/>
    </reaction>
    <physiologicalReaction direction="left-to-right" evidence="9">
        <dbReference type="Rhea" id="RHEA:60877"/>
    </physiologicalReaction>
</comment>
<dbReference type="InterPro" id="IPR000086">
    <property type="entry name" value="NUDIX_hydrolase_dom"/>
</dbReference>
<evidence type="ECO:0000256" key="3">
    <source>
        <dbReference type="ARBA" id="ARBA00009595"/>
    </source>
</evidence>
<dbReference type="EMBL" id="JAUKPO010000002">
    <property type="protein sequence ID" value="MDO1445825.1"/>
    <property type="molecule type" value="Genomic_DNA"/>
</dbReference>
<protein>
    <recommendedName>
        <fullName evidence="4">NAD(+) diphosphatase</fullName>
        <ecNumber evidence="4">3.6.1.22</ecNumber>
    </recommendedName>
</protein>
<evidence type="ECO:0000256" key="2">
    <source>
        <dbReference type="ARBA" id="ARBA00001947"/>
    </source>
</evidence>
<dbReference type="CDD" id="cd03429">
    <property type="entry name" value="NUDIX_NADH_pyrophosphatase_Nudt13"/>
    <property type="match status" value="1"/>
</dbReference>
<dbReference type="NCBIfam" id="NF001299">
    <property type="entry name" value="PRK00241.1"/>
    <property type="match status" value="1"/>
</dbReference>
<dbReference type="InterPro" id="IPR015376">
    <property type="entry name" value="Znr_NADH_PPase"/>
</dbReference>
<dbReference type="PROSITE" id="PS51462">
    <property type="entry name" value="NUDIX"/>
    <property type="match status" value="1"/>
</dbReference>
<dbReference type="Pfam" id="PF00293">
    <property type="entry name" value="NUDIX"/>
    <property type="match status" value="1"/>
</dbReference>
<keyword evidence="7" id="KW-0460">Magnesium</keyword>
<comment type="similarity">
    <text evidence="3">Belongs to the Nudix hydrolase family. NudC subfamily.</text>
</comment>
<organism evidence="12 13">
    <name type="scientific">Rhodocytophaga aerolata</name>
    <dbReference type="NCBI Taxonomy" id="455078"/>
    <lineage>
        <taxon>Bacteria</taxon>
        <taxon>Pseudomonadati</taxon>
        <taxon>Bacteroidota</taxon>
        <taxon>Cytophagia</taxon>
        <taxon>Cytophagales</taxon>
        <taxon>Rhodocytophagaceae</taxon>
        <taxon>Rhodocytophaga</taxon>
    </lineage>
</organism>
<dbReference type="GO" id="GO:0016787">
    <property type="term" value="F:hydrolase activity"/>
    <property type="evidence" value="ECO:0007669"/>
    <property type="project" value="UniProtKB-KW"/>
</dbReference>
<feature type="domain" description="Nudix hydrolase" evidence="11">
    <location>
        <begin position="143"/>
        <end position="266"/>
    </location>
</feature>
<dbReference type="InterPro" id="IPR050241">
    <property type="entry name" value="NAD-cap_RNA_hydrolase_NudC"/>
</dbReference>
<dbReference type="InterPro" id="IPR049734">
    <property type="entry name" value="NudC-like_C"/>
</dbReference>
<comment type="cofactor">
    <cofactor evidence="2">
        <name>Zn(2+)</name>
        <dbReference type="ChEBI" id="CHEBI:29105"/>
    </cofactor>
</comment>
<dbReference type="InterPro" id="IPR020084">
    <property type="entry name" value="NUDIX_hydrolase_CS"/>
</dbReference>
<sequence length="273" mass="30754">MAKRFVKASPPVEKITLAYWFIFKDNQLLVEDKGELASIPLLADISQLGNIIRQQYLGLWEEIHCYAVELEPAVGLPSQLRWTGLRQIYGLLPDVFFSLAGEAIQIVDWDRTHQFCGRCGTPTEYVGYEFAKKCPACGLSAYPRISPAVIVLIEHNHKVLLSRSPHFPKGMYSIQAGFVEPGENLEQAVEREIMEEVGIQVKEISYFGSQPWPFPNSLMIGFTAKYAGGDLTVDKTEIEEAAWYSADDLPSIPPPLSIARKLIDHFVEKQRKP</sequence>
<evidence type="ECO:0000313" key="13">
    <source>
        <dbReference type="Proteomes" id="UP001168528"/>
    </source>
</evidence>
<keyword evidence="8" id="KW-0520">NAD</keyword>
<name>A0ABT8R591_9BACT</name>
<dbReference type="PANTHER" id="PTHR42904">
    <property type="entry name" value="NUDIX HYDROLASE, NUDC SUBFAMILY"/>
    <property type="match status" value="1"/>
</dbReference>
<gene>
    <name evidence="12" type="primary">nudC</name>
    <name evidence="12" type="ORF">Q0590_06160</name>
</gene>
<evidence type="ECO:0000256" key="1">
    <source>
        <dbReference type="ARBA" id="ARBA00001946"/>
    </source>
</evidence>
<dbReference type="Pfam" id="PF09296">
    <property type="entry name" value="NUDIX-like"/>
    <property type="match status" value="1"/>
</dbReference>
<dbReference type="SUPFAM" id="SSF55811">
    <property type="entry name" value="Nudix"/>
    <property type="match status" value="2"/>
</dbReference>
<dbReference type="Gene3D" id="3.90.79.20">
    <property type="match status" value="1"/>
</dbReference>
<dbReference type="Gene3D" id="3.90.79.10">
    <property type="entry name" value="Nucleoside Triphosphate Pyrophosphohydrolase"/>
    <property type="match status" value="1"/>
</dbReference>
<reference evidence="12" key="1">
    <citation type="submission" date="2023-07" db="EMBL/GenBank/DDBJ databases">
        <title>The genome sequence of Rhodocytophaga aerolata KACC 12507.</title>
        <authorList>
            <person name="Zhang X."/>
        </authorList>
    </citation>
    <scope>NUCLEOTIDE SEQUENCE</scope>
    <source>
        <strain evidence="12">KACC 12507</strain>
    </source>
</reference>
<evidence type="ECO:0000256" key="7">
    <source>
        <dbReference type="ARBA" id="ARBA00022842"/>
    </source>
</evidence>
<evidence type="ECO:0000313" key="12">
    <source>
        <dbReference type="EMBL" id="MDO1445825.1"/>
    </source>
</evidence>
<comment type="cofactor">
    <cofactor evidence="1">
        <name>Mg(2+)</name>
        <dbReference type="ChEBI" id="CHEBI:18420"/>
    </cofactor>
</comment>
<dbReference type="PANTHER" id="PTHR42904:SF6">
    <property type="entry name" value="NAD-CAPPED RNA HYDROLASE NUDT12"/>
    <property type="match status" value="1"/>
</dbReference>
<dbReference type="InterPro" id="IPR015375">
    <property type="entry name" value="NADH_PPase-like_N"/>
</dbReference>
<dbReference type="Proteomes" id="UP001168528">
    <property type="component" value="Unassembled WGS sequence"/>
</dbReference>
<evidence type="ECO:0000256" key="4">
    <source>
        <dbReference type="ARBA" id="ARBA00012381"/>
    </source>
</evidence>
<dbReference type="PRINTS" id="PR00502">
    <property type="entry name" value="NUDIXFAMILY"/>
</dbReference>
<keyword evidence="13" id="KW-1185">Reference proteome</keyword>
<keyword evidence="5" id="KW-0479">Metal-binding</keyword>
<dbReference type="InterPro" id="IPR015797">
    <property type="entry name" value="NUDIX_hydrolase-like_dom_sf"/>
</dbReference>
<proteinExistence type="inferred from homology"/>
<evidence type="ECO:0000256" key="5">
    <source>
        <dbReference type="ARBA" id="ARBA00022723"/>
    </source>
</evidence>
<evidence type="ECO:0000256" key="6">
    <source>
        <dbReference type="ARBA" id="ARBA00022801"/>
    </source>
</evidence>
<dbReference type="InterPro" id="IPR020476">
    <property type="entry name" value="Nudix_hydrolase"/>
</dbReference>
<evidence type="ECO:0000256" key="8">
    <source>
        <dbReference type="ARBA" id="ARBA00023027"/>
    </source>
</evidence>
<accession>A0ABT8R591</accession>
<evidence type="ECO:0000256" key="10">
    <source>
        <dbReference type="RuleBase" id="RU003476"/>
    </source>
</evidence>